<keyword evidence="1" id="KW-1133">Transmembrane helix</keyword>
<feature type="transmembrane region" description="Helical" evidence="1">
    <location>
        <begin position="12"/>
        <end position="33"/>
    </location>
</feature>
<evidence type="ECO:0000313" key="2">
    <source>
        <dbReference type="EMBL" id="CAE7270514.1"/>
    </source>
</evidence>
<name>A0A812MQS1_9DINO</name>
<feature type="transmembrane region" description="Helical" evidence="1">
    <location>
        <begin position="45"/>
        <end position="70"/>
    </location>
</feature>
<comment type="caution">
    <text evidence="2">The sequence shown here is derived from an EMBL/GenBank/DDBJ whole genome shotgun (WGS) entry which is preliminary data.</text>
</comment>
<dbReference type="AlphaFoldDB" id="A0A812MQS1"/>
<evidence type="ECO:0000313" key="3">
    <source>
        <dbReference type="Proteomes" id="UP000604046"/>
    </source>
</evidence>
<accession>A0A812MQS1</accession>
<keyword evidence="1" id="KW-0472">Membrane</keyword>
<gene>
    <name evidence="2" type="ORF">SNAT2548_LOCUS14354</name>
</gene>
<keyword evidence="3" id="KW-1185">Reference proteome</keyword>
<evidence type="ECO:0000256" key="1">
    <source>
        <dbReference type="SAM" id="Phobius"/>
    </source>
</evidence>
<keyword evidence="1" id="KW-0812">Transmembrane</keyword>
<dbReference type="EMBL" id="CAJNDS010001657">
    <property type="protein sequence ID" value="CAE7270514.1"/>
    <property type="molecule type" value="Genomic_DNA"/>
</dbReference>
<protein>
    <submittedName>
        <fullName evidence="2">Uncharacterized protein</fullName>
    </submittedName>
</protein>
<dbReference type="Proteomes" id="UP000604046">
    <property type="component" value="Unassembled WGS sequence"/>
</dbReference>
<organism evidence="2 3">
    <name type="scientific">Symbiodinium natans</name>
    <dbReference type="NCBI Taxonomy" id="878477"/>
    <lineage>
        <taxon>Eukaryota</taxon>
        <taxon>Sar</taxon>
        <taxon>Alveolata</taxon>
        <taxon>Dinophyceae</taxon>
        <taxon>Suessiales</taxon>
        <taxon>Symbiodiniaceae</taxon>
        <taxon>Symbiodinium</taxon>
    </lineage>
</organism>
<proteinExistence type="predicted"/>
<reference evidence="2" key="1">
    <citation type="submission" date="2021-02" db="EMBL/GenBank/DDBJ databases">
        <authorList>
            <person name="Dougan E. K."/>
            <person name="Rhodes N."/>
            <person name="Thang M."/>
            <person name="Chan C."/>
        </authorList>
    </citation>
    <scope>NUCLEOTIDE SEQUENCE</scope>
</reference>
<sequence>MHVLEQYHTLTPYLLGFSWPLAIARLYGNLACGRGRRVIGPSIQYAAAILFSCLVGALGFLNVMVPYAVYLPLRYSWDCSDGSLSSWGASASFLSWRLPLWQSLPFGQDDRTMCQCVCQRWLRCPKAVIPV</sequence>